<comment type="caution">
    <text evidence="2">The sequence shown here is derived from an EMBL/GenBank/DDBJ whole genome shotgun (WGS) entry which is preliminary data.</text>
</comment>
<evidence type="ECO:0000256" key="1">
    <source>
        <dbReference type="SAM" id="MobiDB-lite"/>
    </source>
</evidence>
<keyword evidence="3" id="KW-1185">Reference proteome</keyword>
<sequence>MAFGSMTAVPWPSSCGIELGGLARELLSELLYPMLAAGEAARHGGWRAQIRRGAGPGAAGGARIRHGVAAQALTLEGGGGRATASCYRAFGKSAGAVVPSSCIAKPNAGAEGVAWVEEDDAGGDGATGVGEPGPAQVRGEAEQERRRAQRSSSGQCGGGSGRRRMALHCSKSRWQVSRRRGATAGSWDCVRALAMCAG</sequence>
<gene>
    <name evidence="2" type="ORF">C2845_PM11G16920</name>
</gene>
<accession>A0A3L6RW07</accession>
<name>A0A3L6RW07_PANMI</name>
<evidence type="ECO:0000313" key="3">
    <source>
        <dbReference type="Proteomes" id="UP000275267"/>
    </source>
</evidence>
<evidence type="ECO:0000313" key="2">
    <source>
        <dbReference type="EMBL" id="RLN09958.1"/>
    </source>
</evidence>
<dbReference type="AlphaFoldDB" id="A0A3L6RW07"/>
<protein>
    <submittedName>
        <fullName evidence="2">Uncharacterized protein</fullName>
    </submittedName>
</protein>
<proteinExistence type="predicted"/>
<organism evidence="2 3">
    <name type="scientific">Panicum miliaceum</name>
    <name type="common">Proso millet</name>
    <name type="synonym">Broomcorn millet</name>
    <dbReference type="NCBI Taxonomy" id="4540"/>
    <lineage>
        <taxon>Eukaryota</taxon>
        <taxon>Viridiplantae</taxon>
        <taxon>Streptophyta</taxon>
        <taxon>Embryophyta</taxon>
        <taxon>Tracheophyta</taxon>
        <taxon>Spermatophyta</taxon>
        <taxon>Magnoliopsida</taxon>
        <taxon>Liliopsida</taxon>
        <taxon>Poales</taxon>
        <taxon>Poaceae</taxon>
        <taxon>PACMAD clade</taxon>
        <taxon>Panicoideae</taxon>
        <taxon>Panicodae</taxon>
        <taxon>Paniceae</taxon>
        <taxon>Panicinae</taxon>
        <taxon>Panicum</taxon>
        <taxon>Panicum sect. Panicum</taxon>
    </lineage>
</organism>
<feature type="region of interest" description="Disordered" evidence="1">
    <location>
        <begin position="118"/>
        <end position="172"/>
    </location>
</feature>
<reference evidence="3" key="1">
    <citation type="journal article" date="2019" name="Nat. Commun.">
        <title>The genome of broomcorn millet.</title>
        <authorList>
            <person name="Zou C."/>
            <person name="Miki D."/>
            <person name="Li D."/>
            <person name="Tang Q."/>
            <person name="Xiao L."/>
            <person name="Rajput S."/>
            <person name="Deng P."/>
            <person name="Jia W."/>
            <person name="Huang R."/>
            <person name="Zhang M."/>
            <person name="Sun Y."/>
            <person name="Hu J."/>
            <person name="Fu X."/>
            <person name="Schnable P.S."/>
            <person name="Li F."/>
            <person name="Zhang H."/>
            <person name="Feng B."/>
            <person name="Zhu X."/>
            <person name="Liu R."/>
            <person name="Schnable J.C."/>
            <person name="Zhu J.-K."/>
            <person name="Zhang H."/>
        </authorList>
    </citation>
    <scope>NUCLEOTIDE SEQUENCE [LARGE SCALE GENOMIC DNA]</scope>
</reference>
<dbReference type="OrthoDB" id="187139at2759"/>
<dbReference type="Proteomes" id="UP000275267">
    <property type="component" value="Unassembled WGS sequence"/>
</dbReference>
<dbReference type="EMBL" id="PQIB02000007">
    <property type="protein sequence ID" value="RLN09958.1"/>
    <property type="molecule type" value="Genomic_DNA"/>
</dbReference>